<dbReference type="Gene3D" id="3.20.20.70">
    <property type="entry name" value="Aldolase class I"/>
    <property type="match status" value="1"/>
</dbReference>
<feature type="domain" description="Dihydroorotate dehydrogenase catalytic" evidence="7">
    <location>
        <begin position="10"/>
        <end position="290"/>
    </location>
</feature>
<keyword evidence="4" id="KW-0288">FMN</keyword>
<dbReference type="InterPro" id="IPR050074">
    <property type="entry name" value="DHO_dehydrogenase"/>
</dbReference>
<sequence length="338" mass="37785">MTVDFSAVYMGVELKNPVIVGASGITSNLETIRQVEDAGAGGMVIKSLFEEQIALEALALEHELTDDDERHAEMIALHPGIAHGGPEEHLMWVKKVVKGARIPIFASLNAGQKSVWVEWAEKLSQTGVQGLELNLYIMPVDSHLSGEDIEKKQFAMVEEVLRVVSIPVAVKISPYYTNPLHVVSTFDKIGVKGHVLFNSFFNPDIDPDKQMEVRDITMSHETDSRLPLRFMALLYGAVEGSLCANRGIFSGRDVVKMLLAGADCVQVVSTLYKNGINSLKTMIEDIEQWMDKNGYEILDEFKGKLSKKRAHDPYAWERAQYVDILMRHESPFLSRPEI</sequence>
<dbReference type="GO" id="GO:0044205">
    <property type="term" value="P:'de novo' UMP biosynthetic process"/>
    <property type="evidence" value="ECO:0007669"/>
    <property type="project" value="UniProtKB-UniPathway"/>
</dbReference>
<evidence type="ECO:0000259" key="7">
    <source>
        <dbReference type="Pfam" id="PF01180"/>
    </source>
</evidence>
<dbReference type="InterPro" id="IPR012135">
    <property type="entry name" value="Dihydroorotate_DH_1_2"/>
</dbReference>
<dbReference type="GO" id="GO:0006207">
    <property type="term" value="P:'de novo' pyrimidine nucleobase biosynthetic process"/>
    <property type="evidence" value="ECO:0007669"/>
    <property type="project" value="TreeGrafter"/>
</dbReference>
<dbReference type="InterPro" id="IPR013785">
    <property type="entry name" value="Aldolase_TIM"/>
</dbReference>
<dbReference type="PIRSF" id="PIRSF000164">
    <property type="entry name" value="DHO_oxidase"/>
    <property type="match status" value="1"/>
</dbReference>
<evidence type="ECO:0000256" key="5">
    <source>
        <dbReference type="ARBA" id="ARBA00022975"/>
    </source>
</evidence>
<dbReference type="GO" id="GO:0004152">
    <property type="term" value="F:dihydroorotate dehydrogenase activity"/>
    <property type="evidence" value="ECO:0007669"/>
    <property type="project" value="InterPro"/>
</dbReference>
<keyword evidence="9" id="KW-1185">Reference proteome</keyword>
<evidence type="ECO:0000256" key="6">
    <source>
        <dbReference type="ARBA" id="ARBA00023002"/>
    </source>
</evidence>
<dbReference type="EMBL" id="CP001997">
    <property type="protein sequence ID" value="ADE56243.1"/>
    <property type="molecule type" value="Genomic_DNA"/>
</dbReference>
<evidence type="ECO:0000256" key="1">
    <source>
        <dbReference type="ARBA" id="ARBA00001917"/>
    </source>
</evidence>
<comment type="pathway">
    <text evidence="2">Pyrimidine metabolism; UMP biosynthesis via de novo pathway.</text>
</comment>
<keyword evidence="5" id="KW-0665">Pyrimidine biosynthesis</keyword>
<dbReference type="InterPro" id="IPR005720">
    <property type="entry name" value="Dihydroorotate_DH_cat"/>
</dbReference>
<dbReference type="PANTHER" id="PTHR48109">
    <property type="entry name" value="DIHYDROOROTATE DEHYDROGENASE (QUINONE), MITOCHONDRIAL-RELATED"/>
    <property type="match status" value="1"/>
</dbReference>
<gene>
    <name evidence="8" type="ordered locus">Amico_0095</name>
</gene>
<evidence type="ECO:0000256" key="2">
    <source>
        <dbReference type="ARBA" id="ARBA00004725"/>
    </source>
</evidence>
<organism evidence="8 9">
    <name type="scientific">Aminobacterium colombiense (strain DSM 12261 / ALA-1)</name>
    <dbReference type="NCBI Taxonomy" id="572547"/>
    <lineage>
        <taxon>Bacteria</taxon>
        <taxon>Thermotogati</taxon>
        <taxon>Synergistota</taxon>
        <taxon>Synergistia</taxon>
        <taxon>Synergistales</taxon>
        <taxon>Aminobacteriaceae</taxon>
        <taxon>Aminobacterium</taxon>
    </lineage>
</organism>
<dbReference type="UniPathway" id="UPA00070"/>
<name>D5ECG1_AMICL</name>
<evidence type="ECO:0000256" key="4">
    <source>
        <dbReference type="ARBA" id="ARBA00022643"/>
    </source>
</evidence>
<proteinExistence type="predicted"/>
<dbReference type="Pfam" id="PF01180">
    <property type="entry name" value="DHO_dh"/>
    <property type="match status" value="1"/>
</dbReference>
<dbReference type="KEGG" id="aco:Amico_0095"/>
<keyword evidence="3" id="KW-0285">Flavoprotein</keyword>
<dbReference type="RefSeq" id="WP_013047509.1">
    <property type="nucleotide sequence ID" value="NC_014011.1"/>
</dbReference>
<protein>
    <submittedName>
        <fullName evidence="8">Dihydroorotate dehydrogenase 2</fullName>
    </submittedName>
</protein>
<keyword evidence="6" id="KW-0560">Oxidoreductase</keyword>
<accession>D5ECG1</accession>
<dbReference type="NCBIfam" id="NF005741">
    <property type="entry name" value="PRK07565.1"/>
    <property type="match status" value="1"/>
</dbReference>
<dbReference type="eggNOG" id="COG0167">
    <property type="taxonomic scope" value="Bacteria"/>
</dbReference>
<comment type="cofactor">
    <cofactor evidence="1">
        <name>FMN</name>
        <dbReference type="ChEBI" id="CHEBI:58210"/>
    </cofactor>
</comment>
<evidence type="ECO:0000313" key="9">
    <source>
        <dbReference type="Proteomes" id="UP000002366"/>
    </source>
</evidence>
<dbReference type="PANTHER" id="PTHR48109:SF3">
    <property type="entry name" value="SLL0744 PROTEIN"/>
    <property type="match status" value="1"/>
</dbReference>
<dbReference type="SUPFAM" id="SSF51395">
    <property type="entry name" value="FMN-linked oxidoreductases"/>
    <property type="match status" value="1"/>
</dbReference>
<dbReference type="GO" id="GO:0005737">
    <property type="term" value="C:cytoplasm"/>
    <property type="evidence" value="ECO:0007669"/>
    <property type="project" value="InterPro"/>
</dbReference>
<dbReference type="STRING" id="572547.Amico_0095"/>
<dbReference type="HOGENOM" id="CLU_042042_4_0_0"/>
<dbReference type="Proteomes" id="UP000002366">
    <property type="component" value="Chromosome"/>
</dbReference>
<reference evidence="8 9" key="1">
    <citation type="journal article" date="2010" name="Stand. Genomic Sci.">
        <title>Complete genome sequence of Aminobacterium colombiense type strain (ALA-1).</title>
        <authorList>
            <person name="Chertkov O."/>
            <person name="Sikorski J."/>
            <person name="Brambilla E."/>
            <person name="Lapidus A."/>
            <person name="Copeland A."/>
            <person name="Glavina Del Rio T."/>
            <person name="Nolan M."/>
            <person name="Lucas S."/>
            <person name="Tice H."/>
            <person name="Cheng J.F."/>
            <person name="Han C."/>
            <person name="Detter J.C."/>
            <person name="Bruce D."/>
            <person name="Tapia R."/>
            <person name="Goodwin L."/>
            <person name="Pitluck S."/>
            <person name="Liolios K."/>
            <person name="Ivanova N."/>
            <person name="Mavromatis K."/>
            <person name="Ovchinnikova G."/>
            <person name="Pati A."/>
            <person name="Chen A."/>
            <person name="Palaniappan K."/>
            <person name="Land M."/>
            <person name="Hauser L."/>
            <person name="Chang Y.J."/>
            <person name="Jeffries C.D."/>
            <person name="Spring S."/>
            <person name="Rohde M."/>
            <person name="Goker M."/>
            <person name="Bristow J."/>
            <person name="Eisen J.A."/>
            <person name="Markowitz V."/>
            <person name="Hugenholtz P."/>
            <person name="Kyrpides N.C."/>
            <person name="Klenk H.P."/>
        </authorList>
    </citation>
    <scope>NUCLEOTIDE SEQUENCE [LARGE SCALE GENOMIC DNA]</scope>
    <source>
        <strain evidence="9">DSM 12261 / ALA-1</strain>
    </source>
</reference>
<dbReference type="AlphaFoldDB" id="D5ECG1"/>
<evidence type="ECO:0000256" key="3">
    <source>
        <dbReference type="ARBA" id="ARBA00022630"/>
    </source>
</evidence>
<evidence type="ECO:0000313" key="8">
    <source>
        <dbReference type="EMBL" id="ADE56243.1"/>
    </source>
</evidence>